<keyword evidence="1" id="KW-1133">Transmembrane helix</keyword>
<organism evidence="2 3">
    <name type="scientific">Chryseolinea serpens</name>
    <dbReference type="NCBI Taxonomy" id="947013"/>
    <lineage>
        <taxon>Bacteria</taxon>
        <taxon>Pseudomonadati</taxon>
        <taxon>Bacteroidota</taxon>
        <taxon>Cytophagia</taxon>
        <taxon>Cytophagales</taxon>
        <taxon>Fulvivirgaceae</taxon>
        <taxon>Chryseolinea</taxon>
    </lineage>
</organism>
<reference evidence="2 3" key="1">
    <citation type="submission" date="2016-11" db="EMBL/GenBank/DDBJ databases">
        <authorList>
            <person name="Jaros S."/>
            <person name="Januszkiewicz K."/>
            <person name="Wedrychowicz H."/>
        </authorList>
    </citation>
    <scope>NUCLEOTIDE SEQUENCE [LARGE SCALE GENOMIC DNA]</scope>
    <source>
        <strain evidence="2 3">DSM 24574</strain>
    </source>
</reference>
<dbReference type="AlphaFoldDB" id="A0A1M5X1J0"/>
<dbReference type="RefSeq" id="WP_073142339.1">
    <property type="nucleotide sequence ID" value="NZ_FQWQ01000005.1"/>
</dbReference>
<keyword evidence="3" id="KW-1185">Reference proteome</keyword>
<evidence type="ECO:0008006" key="4">
    <source>
        <dbReference type="Google" id="ProtNLM"/>
    </source>
</evidence>
<keyword evidence="1" id="KW-0812">Transmembrane</keyword>
<dbReference type="EMBL" id="FQWQ01000005">
    <property type="protein sequence ID" value="SHH93344.1"/>
    <property type="molecule type" value="Genomic_DNA"/>
</dbReference>
<dbReference type="InterPro" id="IPR025250">
    <property type="entry name" value="DUF4199"/>
</dbReference>
<gene>
    <name evidence="2" type="ORF">SAMN04488109_6207</name>
</gene>
<feature type="transmembrane region" description="Helical" evidence="1">
    <location>
        <begin position="81"/>
        <end position="103"/>
    </location>
</feature>
<evidence type="ECO:0000313" key="2">
    <source>
        <dbReference type="EMBL" id="SHH93344.1"/>
    </source>
</evidence>
<feature type="transmembrane region" description="Helical" evidence="1">
    <location>
        <begin position="45"/>
        <end position="61"/>
    </location>
</feature>
<proteinExistence type="predicted"/>
<feature type="transmembrane region" description="Helical" evidence="1">
    <location>
        <begin position="20"/>
        <end position="38"/>
    </location>
</feature>
<dbReference type="STRING" id="947013.SAMN04488109_6207"/>
<feature type="transmembrane region" description="Helical" evidence="1">
    <location>
        <begin position="144"/>
        <end position="168"/>
    </location>
</feature>
<dbReference type="Pfam" id="PF13858">
    <property type="entry name" value="DUF4199"/>
    <property type="match status" value="1"/>
</dbReference>
<keyword evidence="1" id="KW-0472">Membrane</keyword>
<dbReference type="OrthoDB" id="1122768at2"/>
<sequence length="178" mass="19595">MTQTTETTSPTTTRSVGIRYGVICAVISIVYFVFLNVAGFDQAKFAQVVNWLIGIVIVIMAHKYFKDNGDGFITYGQGVGIAFWIGLICAAIASVFSTIYINFVDPEFVNRIRDKAMADMEAKGTPEAQIDMAMKIVNTMTSPTALFFFGLVFTIIMLLVIGLILSIFTQKPRPEPAI</sequence>
<protein>
    <recommendedName>
        <fullName evidence="4">DUF4199 domain-containing protein</fullName>
    </recommendedName>
</protein>
<dbReference type="Proteomes" id="UP000184212">
    <property type="component" value="Unassembled WGS sequence"/>
</dbReference>
<evidence type="ECO:0000313" key="3">
    <source>
        <dbReference type="Proteomes" id="UP000184212"/>
    </source>
</evidence>
<accession>A0A1M5X1J0</accession>
<name>A0A1M5X1J0_9BACT</name>
<evidence type="ECO:0000256" key="1">
    <source>
        <dbReference type="SAM" id="Phobius"/>
    </source>
</evidence>